<comment type="caution">
    <text evidence="2">The sequence shown here is derived from an EMBL/GenBank/DDBJ whole genome shotgun (WGS) entry which is preliminary data.</text>
</comment>
<proteinExistence type="predicted"/>
<name>A0A3D8IMJ2_9HELI</name>
<evidence type="ECO:0000256" key="1">
    <source>
        <dbReference type="SAM" id="SignalP"/>
    </source>
</evidence>
<keyword evidence="1" id="KW-0732">Signal</keyword>
<dbReference type="RefSeq" id="WP_115542981.1">
    <property type="nucleotide sequence ID" value="NZ_NXLQ01000009.1"/>
</dbReference>
<evidence type="ECO:0008006" key="4">
    <source>
        <dbReference type="Google" id="ProtNLM"/>
    </source>
</evidence>
<keyword evidence="3" id="KW-1185">Reference proteome</keyword>
<reference evidence="2 3" key="1">
    <citation type="submission" date="2018-04" db="EMBL/GenBank/DDBJ databases">
        <title>Novel Campyloabacter and Helicobacter Species and Strains.</title>
        <authorList>
            <person name="Mannion A.J."/>
            <person name="Shen Z."/>
            <person name="Fox J.G."/>
        </authorList>
    </citation>
    <scope>NUCLEOTIDE SEQUENCE [LARGE SCALE GENOMIC DNA]</scope>
    <source>
        <strain evidence="2 3">MIT 17-337</strain>
    </source>
</reference>
<evidence type="ECO:0000313" key="2">
    <source>
        <dbReference type="EMBL" id="RDU65864.1"/>
    </source>
</evidence>
<evidence type="ECO:0000313" key="3">
    <source>
        <dbReference type="Proteomes" id="UP000256379"/>
    </source>
</evidence>
<feature type="signal peptide" evidence="1">
    <location>
        <begin position="1"/>
        <end position="18"/>
    </location>
</feature>
<dbReference type="Proteomes" id="UP000256379">
    <property type="component" value="Unassembled WGS sequence"/>
</dbReference>
<accession>A0A3D8IMJ2</accession>
<organism evidence="2 3">
    <name type="scientific">Helicobacter didelphidarum</name>
    <dbReference type="NCBI Taxonomy" id="2040648"/>
    <lineage>
        <taxon>Bacteria</taxon>
        <taxon>Pseudomonadati</taxon>
        <taxon>Campylobacterota</taxon>
        <taxon>Epsilonproteobacteria</taxon>
        <taxon>Campylobacterales</taxon>
        <taxon>Helicobacteraceae</taxon>
        <taxon>Helicobacter</taxon>
    </lineage>
</organism>
<sequence length="161" mass="18177">MKKIIMLLLCLNCLLLIAKDSYAKKSSQSKQEKQTQDSTQKAQIQQLKLPNFNKSKEAKETLYQSISLQFGNTKKKYKILKKGIIASKMTHNLFKDSTKTCNELLLIALKDMQEQAINTNGTKLINIVSNFPNTSHNSSTTFQCEVGSVFTIIMLKANIAR</sequence>
<dbReference type="EMBL" id="NXLQ01000009">
    <property type="protein sequence ID" value="RDU65864.1"/>
    <property type="molecule type" value="Genomic_DNA"/>
</dbReference>
<dbReference type="AlphaFoldDB" id="A0A3D8IMJ2"/>
<gene>
    <name evidence="2" type="ORF">CQA53_05275</name>
</gene>
<dbReference type="OrthoDB" id="8161726at2"/>
<feature type="chain" id="PRO_5017646957" description="Excinuclease ABC subunit A" evidence="1">
    <location>
        <begin position="19"/>
        <end position="161"/>
    </location>
</feature>
<protein>
    <recommendedName>
        <fullName evidence="4">Excinuclease ABC subunit A</fullName>
    </recommendedName>
</protein>